<dbReference type="EMBL" id="RAPF01000006">
    <property type="protein sequence ID" value="RKF19239.1"/>
    <property type="molecule type" value="Genomic_DNA"/>
</dbReference>
<dbReference type="Pfam" id="PF11739">
    <property type="entry name" value="YdbH-like"/>
    <property type="match status" value="1"/>
</dbReference>
<dbReference type="AlphaFoldDB" id="A0A420EEW2"/>
<name>A0A420EEW2_9SPHN</name>
<proteinExistence type="predicted"/>
<evidence type="ECO:0000256" key="2">
    <source>
        <dbReference type="SAM" id="Phobius"/>
    </source>
</evidence>
<dbReference type="OrthoDB" id="7597031at2"/>
<dbReference type="InterPro" id="IPR021730">
    <property type="entry name" value="YdbH"/>
</dbReference>
<keyword evidence="2" id="KW-0472">Membrane</keyword>
<evidence type="ECO:0000313" key="3">
    <source>
        <dbReference type="EMBL" id="RKF19239.1"/>
    </source>
</evidence>
<evidence type="ECO:0000256" key="1">
    <source>
        <dbReference type="SAM" id="MobiDB-lite"/>
    </source>
</evidence>
<keyword evidence="2" id="KW-0812">Transmembrane</keyword>
<dbReference type="Proteomes" id="UP000284395">
    <property type="component" value="Unassembled WGS sequence"/>
</dbReference>
<sequence length="1071" mass="115187">MPKGAQDRDSQAQDGRPKRHFWRWFLCACLLLLAVTLLVAWVNRERIADGLITSELESMGLDARYEIEEIGPRRQVLRNIVIGDPDHPDLTLDRATVLITPRLGIPGIDEIDLQGLRLYGSYRKGKLSFGSLDAILFSGDGGPFEFPDYVLKVDDARGRLGSDYGPIGFKLAGAGHLRGGFAGEFAAVAPLLAIDGCQLKRTSLYGRIGVDAERPTLKGPLRIGETDCASPQLALGSLAMQLDLQLDRNFAGLEGKGNLEGNGLKFQDYGAKGLDGSVQFTFRDSNITARYDVGAADIHAPQLLADALSLDGTLRTRSQFEQISLSGQLGGENVRLGSDYRALLQKAAATTKQTMVGPILTRVDRQLQLAMRDSSLNVDFKLRRNGDASSMVVPRATLRGGDGAILLSLSRFQIGLSSPGMPRLSGNFATGGAGLPRIAGRMERNQVDGDAFLRLRMSRYEADGGSVAIPELLVIQSPDGPLGFSGRVLADGALPGGFAHRLEVPLSGNWSSAYGLALWRRCAKLHFDQLELASLAFGRNSLELCPARGAPILRYGREGLKLVAGTPSLDLAGTLGETPIAIHGGPLGIAYPGVISARDVAVTLGTDEAANRFVLSDLTARIDEGIGGQFAGTDVRLASVPLDIIQAGGTWRYTDGVLALEDGHFRLEDRQAEKRFEPLISEGAHLALRDNVITAEADLLEPTSHRLITEVSILHDLGDSSGHADLAVPGVVFDEDMEVTRLTPLALGVVANMVGVVSGEGRIDWNAAGVTSSGRFSSSALDFAAPFGPVQGASGTVVFSDLLSLTTAPHQHLAIASINPGIEVFDGQVNFRLRDATYLDVEGGNWPFLGGSLQLEPVTVTFGKDEVRRYNFLIEGLNAAKLIDRMDLGNLQVTGTFDGRIPVVFYGEDGRIENGQLLSRSPGGNVAYLGELTYKDLSTMANFAFDTLRSLDYSEMAVTMNGDLTGEIITRVRFDGVKQGEGASSNFITRQIASLPIRFDVNIRAQFYKLITSLRSLYDPTALRDPRELGLLDSEGNAIQMQTSGETEEKTDGAQVPNDEPIQPPESEEMP</sequence>
<feature type="region of interest" description="Disordered" evidence="1">
    <location>
        <begin position="1029"/>
        <end position="1071"/>
    </location>
</feature>
<organism evidence="3 4">
    <name type="scientific">Altericroceibacterium spongiae</name>
    <dbReference type="NCBI Taxonomy" id="2320269"/>
    <lineage>
        <taxon>Bacteria</taxon>
        <taxon>Pseudomonadati</taxon>
        <taxon>Pseudomonadota</taxon>
        <taxon>Alphaproteobacteria</taxon>
        <taxon>Sphingomonadales</taxon>
        <taxon>Erythrobacteraceae</taxon>
        <taxon>Altericroceibacterium</taxon>
    </lineage>
</organism>
<dbReference type="RefSeq" id="WP_120325180.1">
    <property type="nucleotide sequence ID" value="NZ_RAPF01000006.1"/>
</dbReference>
<keyword evidence="2" id="KW-1133">Transmembrane helix</keyword>
<comment type="caution">
    <text evidence="3">The sequence shown here is derived from an EMBL/GenBank/DDBJ whole genome shotgun (WGS) entry which is preliminary data.</text>
</comment>
<evidence type="ECO:0000313" key="4">
    <source>
        <dbReference type="Proteomes" id="UP000284395"/>
    </source>
</evidence>
<keyword evidence="4" id="KW-1185">Reference proteome</keyword>
<reference evidence="3 4" key="1">
    <citation type="submission" date="2018-09" db="EMBL/GenBank/DDBJ databases">
        <title>Altererythrobacter spongiae sp. nov., isolated from a marine sponge.</title>
        <authorList>
            <person name="Zhuang L."/>
            <person name="Luo L."/>
        </authorList>
    </citation>
    <scope>NUCLEOTIDE SEQUENCE [LARGE SCALE GENOMIC DNA]</scope>
    <source>
        <strain evidence="3 4">HN-Y73</strain>
    </source>
</reference>
<feature type="transmembrane region" description="Helical" evidence="2">
    <location>
        <begin position="21"/>
        <end position="42"/>
    </location>
</feature>
<gene>
    <name evidence="3" type="ORF">D6851_12265</name>
</gene>
<accession>A0A420EEW2</accession>
<protein>
    <submittedName>
        <fullName evidence="3">Uncharacterized protein</fullName>
    </submittedName>
</protein>